<sequence>MARQGEKMIKKYLEEKYNFKVDKIDETDEKTPDFTVNQSDSLLFYCEEKTLELVEFEGAIPDSTYNAISRKIRESAKQFKSINPKHLYPNVLVIINMDSMRDIHDLVITVTGKALTDKGKWIQIRHVLERLKVDLETVDMVMWFDKEKFANFVILNEKHSKELERIFEL</sequence>
<dbReference type="EMBL" id="CALBWS010000010">
    <property type="protein sequence ID" value="CAH2714781.1"/>
    <property type="molecule type" value="Genomic_DNA"/>
</dbReference>
<gene>
    <name evidence="1" type="ORF">BACCIP111895_01957</name>
</gene>
<dbReference type="RefSeq" id="WP_248735091.1">
    <property type="nucleotide sequence ID" value="NZ_CALBWS010000010.1"/>
</dbReference>
<accession>A0ABM9EQ91</accession>
<evidence type="ECO:0000313" key="1">
    <source>
        <dbReference type="EMBL" id="CAH2714781.1"/>
    </source>
</evidence>
<evidence type="ECO:0000313" key="2">
    <source>
        <dbReference type="Proteomes" id="UP000838308"/>
    </source>
</evidence>
<name>A0ABM9EQ91_9BACI</name>
<dbReference type="Proteomes" id="UP000838308">
    <property type="component" value="Unassembled WGS sequence"/>
</dbReference>
<protein>
    <submittedName>
        <fullName evidence="1">Uncharacterized protein</fullName>
    </submittedName>
</protein>
<comment type="caution">
    <text evidence="1">The sequence shown here is derived from an EMBL/GenBank/DDBJ whole genome shotgun (WGS) entry which is preliminary data.</text>
</comment>
<keyword evidence="2" id="KW-1185">Reference proteome</keyword>
<organism evidence="1 2">
    <name type="scientific">Neobacillus rhizosphaerae</name>
    <dbReference type="NCBI Taxonomy" id="2880965"/>
    <lineage>
        <taxon>Bacteria</taxon>
        <taxon>Bacillati</taxon>
        <taxon>Bacillota</taxon>
        <taxon>Bacilli</taxon>
        <taxon>Bacillales</taxon>
        <taxon>Bacillaceae</taxon>
        <taxon>Neobacillus</taxon>
    </lineage>
</organism>
<proteinExistence type="predicted"/>
<reference evidence="1" key="1">
    <citation type="submission" date="2022-04" db="EMBL/GenBank/DDBJ databases">
        <authorList>
            <person name="Criscuolo A."/>
        </authorList>
    </citation>
    <scope>NUCLEOTIDE SEQUENCE</scope>
    <source>
        <strain evidence="1">CIP111895</strain>
    </source>
</reference>